<organism evidence="7 8">
    <name type="scientific">Zymomonas mobilis subsp. mobilis (strain ATCC 10988 / DSM 424 / LMG 404 / NCIMB 8938 / NRRL B-806 / ZM1)</name>
    <dbReference type="NCBI Taxonomy" id="555217"/>
    <lineage>
        <taxon>Bacteria</taxon>
        <taxon>Pseudomonadati</taxon>
        <taxon>Pseudomonadota</taxon>
        <taxon>Alphaproteobacteria</taxon>
        <taxon>Sphingomonadales</taxon>
        <taxon>Zymomonadaceae</taxon>
        <taxon>Zymomonas</taxon>
    </lineage>
</organism>
<evidence type="ECO:0000256" key="6">
    <source>
        <dbReference type="RuleBase" id="RU004516"/>
    </source>
</evidence>
<dbReference type="InterPro" id="IPR018300">
    <property type="entry name" value="Aminotrans_IV_CS"/>
</dbReference>
<evidence type="ECO:0000256" key="3">
    <source>
        <dbReference type="ARBA" id="ARBA00014472"/>
    </source>
</evidence>
<dbReference type="KEGG" id="zmm:Zmob_0885"/>
<comment type="cofactor">
    <cofactor evidence="1 6">
        <name>pyridoxal 5'-phosphate</name>
        <dbReference type="ChEBI" id="CHEBI:597326"/>
    </cofactor>
</comment>
<dbReference type="RefSeq" id="WP_014500766.1">
    <property type="nucleotide sequence ID" value="NC_017262.1"/>
</dbReference>
<name>A0A0H3G1R4_ZYMMA</name>
<dbReference type="OrthoDB" id="9803598at2"/>
<dbReference type="InterPro" id="IPR036038">
    <property type="entry name" value="Aminotransferase-like"/>
</dbReference>
<evidence type="ECO:0000256" key="5">
    <source>
        <dbReference type="RuleBase" id="RU004106"/>
    </source>
</evidence>
<dbReference type="Gene3D" id="3.20.10.10">
    <property type="entry name" value="D-amino Acid Aminotransferase, subunit A, domain 2"/>
    <property type="match status" value="1"/>
</dbReference>
<dbReference type="Gene3D" id="3.30.470.10">
    <property type="match status" value="1"/>
</dbReference>
<keyword evidence="7" id="KW-0808">Transferase</keyword>
<dbReference type="AlphaFoldDB" id="A0A0H3G1R4"/>
<reference evidence="7 8" key="1">
    <citation type="journal article" date="2011" name="J. Bacteriol.">
        <title>Genome sequence of the ethanol-producing Zymomonas mobilis subsp. mobilis lectotype strain ATCC 10988.</title>
        <authorList>
            <person name="Pappas K.M."/>
            <person name="Kouvelis V.N."/>
            <person name="Saunders E."/>
            <person name="Brettin T.S."/>
            <person name="Bruce D."/>
            <person name="Detter C."/>
            <person name="Balakireva M."/>
            <person name="Han C.S."/>
            <person name="Savvakis G."/>
            <person name="Kyrpides N.C."/>
            <person name="Typas M.A."/>
        </authorList>
    </citation>
    <scope>NUCLEOTIDE SEQUENCE [LARGE SCALE GENOMIC DNA]</scope>
    <source>
        <strain evidence="8">ATCC 10988 / DSM 424 / CCUG 17860 / LMG 404 / NCIMB 8938 / NRRL B-806 / ZM1</strain>
    </source>
</reference>
<dbReference type="Pfam" id="PF01063">
    <property type="entry name" value="Aminotran_4"/>
    <property type="match status" value="1"/>
</dbReference>
<dbReference type="InterPro" id="IPR043132">
    <property type="entry name" value="BCAT-like_C"/>
</dbReference>
<dbReference type="InterPro" id="IPR043131">
    <property type="entry name" value="BCAT-like_N"/>
</dbReference>
<keyword evidence="7" id="KW-0032">Aminotransferase</keyword>
<keyword evidence="4 6" id="KW-0663">Pyridoxal phosphate</keyword>
<dbReference type="SUPFAM" id="SSF56752">
    <property type="entry name" value="D-aminoacid aminotransferase-like PLP-dependent enzymes"/>
    <property type="match status" value="1"/>
</dbReference>
<dbReference type="Proteomes" id="UP000001494">
    <property type="component" value="Chromosome"/>
</dbReference>
<comment type="similarity">
    <text evidence="2 5">Belongs to the class-IV pyridoxal-phosphate-dependent aminotransferase family.</text>
</comment>
<protein>
    <recommendedName>
        <fullName evidence="3">Probable branched-chain-amino-acid aminotransferase</fullName>
    </recommendedName>
</protein>
<dbReference type="PROSITE" id="PS00770">
    <property type="entry name" value="AA_TRANSFER_CLASS_4"/>
    <property type="match status" value="1"/>
</dbReference>
<dbReference type="GO" id="GO:0008483">
    <property type="term" value="F:transaminase activity"/>
    <property type="evidence" value="ECO:0007669"/>
    <property type="project" value="UniProtKB-KW"/>
</dbReference>
<accession>A0A0H3G1R4</accession>
<dbReference type="EMBL" id="CP002850">
    <property type="protein sequence ID" value="AEH62722.1"/>
    <property type="molecule type" value="Genomic_DNA"/>
</dbReference>
<evidence type="ECO:0000256" key="1">
    <source>
        <dbReference type="ARBA" id="ARBA00001933"/>
    </source>
</evidence>
<evidence type="ECO:0000256" key="4">
    <source>
        <dbReference type="ARBA" id="ARBA00022898"/>
    </source>
</evidence>
<evidence type="ECO:0000313" key="8">
    <source>
        <dbReference type="Proteomes" id="UP000001494"/>
    </source>
</evidence>
<dbReference type="HOGENOM" id="CLU_020844_6_1_5"/>
<evidence type="ECO:0000313" key="7">
    <source>
        <dbReference type="EMBL" id="AEH62722.1"/>
    </source>
</evidence>
<dbReference type="eggNOG" id="COG0115">
    <property type="taxonomic scope" value="Bacteria"/>
</dbReference>
<dbReference type="InterPro" id="IPR001544">
    <property type="entry name" value="Aminotrans_IV"/>
</dbReference>
<evidence type="ECO:0000256" key="2">
    <source>
        <dbReference type="ARBA" id="ARBA00009320"/>
    </source>
</evidence>
<gene>
    <name evidence="7" type="ordered locus">Zmob_0885</name>
</gene>
<proteinExistence type="inferred from homology"/>
<sequence length="223" mass="25001">MKETPTIKERLKLIEPHPIQIAKESKALVETMRFEPLGGIANLEEHLARLENSTQTLGFTYNRHAVRNMLHMACFPLIKPHFIRLVINYNGRIAVEIAPPENAPEKIIECFPVQRSCPANDERLYHALLPRVANDISGKNTNIWLAIDPSGHVTETALGNIFIQDNDRLLTPPRSLGLLPGLLRERLLSSGNAKESLLSLQDLKSGFLIGHDLFGLVKAKLLR</sequence>